<gene>
    <name evidence="2" type="primary">sufD</name>
    <name evidence="2" type="ORF">M9393_01395</name>
</gene>
<dbReference type="AlphaFoldDB" id="A0A9Q8TXF8"/>
<dbReference type="EMBL" id="CP097753">
    <property type="protein sequence ID" value="URJ28393.1"/>
    <property type="molecule type" value="Genomic_DNA"/>
</dbReference>
<dbReference type="GO" id="GO:0016226">
    <property type="term" value="P:iron-sulfur cluster assembly"/>
    <property type="evidence" value="ECO:0007669"/>
    <property type="project" value="InterPro"/>
</dbReference>
<reference evidence="2" key="1">
    <citation type="submission" date="2022-05" db="EMBL/GenBank/DDBJ databases">
        <title>Impact of host demography and evolutionary history on endosymbiont molecular evolution: a test in carpenter ants (Genus Camponotus) and their Blochmannia endosymbionts.</title>
        <authorList>
            <person name="Manthey J.D."/>
            <person name="Giron J.C."/>
            <person name="Hruska J.P."/>
        </authorList>
    </citation>
    <scope>NUCLEOTIDE SEQUENCE</scope>
    <source>
        <strain evidence="2">C-039</strain>
    </source>
</reference>
<accession>A0A9Q8TXF8</accession>
<dbReference type="PANTHER" id="PTHR43575:SF1">
    <property type="entry name" value="PROTEIN ABCI7, CHLOROPLASTIC"/>
    <property type="match status" value="1"/>
</dbReference>
<dbReference type="InterPro" id="IPR000825">
    <property type="entry name" value="SUF_FeS_clus_asmbl_SufBD_core"/>
</dbReference>
<dbReference type="PANTHER" id="PTHR43575">
    <property type="entry name" value="PROTEIN ABCI7, CHLOROPLASTIC"/>
    <property type="match status" value="1"/>
</dbReference>
<dbReference type="SUPFAM" id="SSF101960">
    <property type="entry name" value="Stabilizer of iron transporter SufD"/>
    <property type="match status" value="1"/>
</dbReference>
<name>A0A9Q8TXF8_9ENTR</name>
<dbReference type="InterPro" id="IPR055346">
    <property type="entry name" value="Fe-S_cluster_assembly_SufBD"/>
</dbReference>
<dbReference type="RefSeq" id="WP_250248849.1">
    <property type="nucleotide sequence ID" value="NZ_CP097753.1"/>
</dbReference>
<protein>
    <submittedName>
        <fullName evidence="2">Fe-S cluster assembly protein SufD</fullName>
    </submittedName>
</protein>
<proteinExistence type="predicted"/>
<dbReference type="Proteomes" id="UP001056209">
    <property type="component" value="Chromosome"/>
</dbReference>
<evidence type="ECO:0000259" key="1">
    <source>
        <dbReference type="Pfam" id="PF01458"/>
    </source>
</evidence>
<sequence length="429" mass="49377">MAGYLDNKNRVLNEWYQLFKQKNSNNSSIMYKHWKYIETLGLPDLNNENWKYTSLEEFLTHNFDFSKNVEFNEFQYKKLRLSIDSYCLIFINGKFSPELSDKNIDPWIIKINHNSNHYETPNPIQPEMFLYLTECLSDATIHITLPEQKITKKPLYLLYINEGSNEKNKLITSHYYHCLEIGCHSNTCVIEHFISINKSAHFSGARMSMKIKNNAKLRHIKLVFENRESYHIAHNDINVGQHANVDSSIFVILGPKLTCHQTSAQINHSGASLSLNSLILLSKKDIGDIRTYLEHNNQEYAISRQTHKIIACDYSTGVFNGLIKVNPNSIKTDGKMTNNNLLLHQNANISSTPKLEIYSDDVKCSHGSTIGQIEAEHLFYLSTRGIPKKDALKMLIYAFSIEITRSIENPIVQDTVLERINKALSRITT</sequence>
<dbReference type="Pfam" id="PF01458">
    <property type="entry name" value="SUFBD_core"/>
    <property type="match status" value="1"/>
</dbReference>
<organism evidence="2 3">
    <name type="scientific">Candidatus Blochmannia vicinus</name>
    <name type="common">nom. nud.</name>
    <dbReference type="NCBI Taxonomy" id="251540"/>
    <lineage>
        <taxon>Bacteria</taxon>
        <taxon>Pseudomonadati</taxon>
        <taxon>Pseudomonadota</taxon>
        <taxon>Gammaproteobacteria</taxon>
        <taxon>Enterobacterales</taxon>
        <taxon>Enterobacteriaceae</taxon>
        <taxon>ant endosymbionts</taxon>
        <taxon>Candidatus Blochmanniella</taxon>
    </lineage>
</organism>
<evidence type="ECO:0000313" key="3">
    <source>
        <dbReference type="Proteomes" id="UP001056209"/>
    </source>
</evidence>
<dbReference type="NCBIfam" id="NF008194">
    <property type="entry name" value="PRK10948.1"/>
    <property type="match status" value="1"/>
</dbReference>
<feature type="domain" description="SUF system FeS cluster assembly SufBD core" evidence="1">
    <location>
        <begin position="172"/>
        <end position="399"/>
    </location>
</feature>
<dbReference type="InterPro" id="IPR037284">
    <property type="entry name" value="SUF_FeS_clus_asmbl_SufBD_sf"/>
</dbReference>
<evidence type="ECO:0000313" key="2">
    <source>
        <dbReference type="EMBL" id="URJ28393.1"/>
    </source>
</evidence>